<accession>A0A8J8NUE1</accession>
<evidence type="ECO:0000256" key="2">
    <source>
        <dbReference type="SAM" id="Phobius"/>
    </source>
</evidence>
<reference evidence="3" key="1">
    <citation type="submission" date="2019-06" db="EMBL/GenBank/DDBJ databases">
        <authorList>
            <person name="Zheng W."/>
        </authorList>
    </citation>
    <scope>NUCLEOTIDE SEQUENCE</scope>
    <source>
        <strain evidence="3">QDHG01</strain>
    </source>
</reference>
<comment type="caution">
    <text evidence="3">The sequence shown here is derived from an EMBL/GenBank/DDBJ whole genome shotgun (WGS) entry which is preliminary data.</text>
</comment>
<dbReference type="EMBL" id="RRYP01006889">
    <property type="protein sequence ID" value="TNV80894.1"/>
    <property type="molecule type" value="Genomic_DNA"/>
</dbReference>
<keyword evidence="2" id="KW-0812">Transmembrane</keyword>
<name>A0A8J8NUE1_HALGN</name>
<evidence type="ECO:0000256" key="1">
    <source>
        <dbReference type="SAM" id="MobiDB-lite"/>
    </source>
</evidence>
<keyword evidence="4" id="KW-1185">Reference proteome</keyword>
<evidence type="ECO:0000313" key="4">
    <source>
        <dbReference type="Proteomes" id="UP000785679"/>
    </source>
</evidence>
<proteinExistence type="predicted"/>
<organism evidence="3 4">
    <name type="scientific">Halteria grandinella</name>
    <dbReference type="NCBI Taxonomy" id="5974"/>
    <lineage>
        <taxon>Eukaryota</taxon>
        <taxon>Sar</taxon>
        <taxon>Alveolata</taxon>
        <taxon>Ciliophora</taxon>
        <taxon>Intramacronucleata</taxon>
        <taxon>Spirotrichea</taxon>
        <taxon>Stichotrichia</taxon>
        <taxon>Sporadotrichida</taxon>
        <taxon>Halteriidae</taxon>
        <taxon>Halteria</taxon>
    </lineage>
</organism>
<keyword evidence="2" id="KW-1133">Transmembrane helix</keyword>
<evidence type="ECO:0000313" key="3">
    <source>
        <dbReference type="EMBL" id="TNV80894.1"/>
    </source>
</evidence>
<gene>
    <name evidence="3" type="ORF">FGO68_gene12064</name>
</gene>
<sequence length="125" mass="14741">MMKTKMTRCEKCPILWKQFRKCRKVDTLLFLLIISMSNCLIKLLSIILVLIVVNKKRLFQIQCQSERYYNLAHLILQYQISTDAQQKTARPRLAVLPPQHTSSTAYLRQHPSRKSSRSYSDLLEQ</sequence>
<keyword evidence="2" id="KW-0472">Membrane</keyword>
<feature type="region of interest" description="Disordered" evidence="1">
    <location>
        <begin position="96"/>
        <end position="125"/>
    </location>
</feature>
<feature type="transmembrane region" description="Helical" evidence="2">
    <location>
        <begin position="28"/>
        <end position="53"/>
    </location>
</feature>
<dbReference type="Proteomes" id="UP000785679">
    <property type="component" value="Unassembled WGS sequence"/>
</dbReference>
<protein>
    <submittedName>
        <fullName evidence="3">Uncharacterized protein</fullName>
    </submittedName>
</protein>
<dbReference type="AlphaFoldDB" id="A0A8J8NUE1"/>